<dbReference type="Gene3D" id="2.160.20.120">
    <property type="match status" value="1"/>
</dbReference>
<protein>
    <recommendedName>
        <fullName evidence="1">Putative auto-transporter adhesin head GIN domain-containing protein</fullName>
    </recommendedName>
</protein>
<dbReference type="EMBL" id="CP021434">
    <property type="protein sequence ID" value="ARU63546.1"/>
    <property type="molecule type" value="Genomic_DNA"/>
</dbReference>
<reference evidence="3" key="1">
    <citation type="submission" date="2017-05" db="EMBL/GenBank/DDBJ databases">
        <authorList>
            <person name="Sung H."/>
        </authorList>
    </citation>
    <scope>NUCLEOTIDE SEQUENCE [LARGE SCALE GENOMIC DNA]</scope>
    <source>
        <strain evidence="3">AR23208</strain>
    </source>
</reference>
<name>A0A1Y0IUS8_9BACL</name>
<dbReference type="Proteomes" id="UP000195437">
    <property type="component" value="Chromosome"/>
</dbReference>
<gene>
    <name evidence="2" type="ORF">CBW65_22950</name>
</gene>
<evidence type="ECO:0000259" key="1">
    <source>
        <dbReference type="Pfam" id="PF10988"/>
    </source>
</evidence>
<organism evidence="2 3">
    <name type="scientific">Tumebacillus avium</name>
    <dbReference type="NCBI Taxonomy" id="1903704"/>
    <lineage>
        <taxon>Bacteria</taxon>
        <taxon>Bacillati</taxon>
        <taxon>Bacillota</taxon>
        <taxon>Bacilli</taxon>
        <taxon>Bacillales</taxon>
        <taxon>Alicyclobacillaceae</taxon>
        <taxon>Tumebacillus</taxon>
    </lineage>
</organism>
<evidence type="ECO:0000313" key="2">
    <source>
        <dbReference type="EMBL" id="ARU63546.1"/>
    </source>
</evidence>
<dbReference type="OrthoDB" id="7344495at2"/>
<proteinExistence type="predicted"/>
<sequence>MTKQFYAAPVEHLRLQGDFLAFAIHGTEAEQIRVEVSGTEDYQQSVTVETSASEVSVHAHPRPLLIGQDTSTESSPILVEDRSGRIDLYVPTTVSLTVSCSGGGSGEAKIPLHRAALVLEGAFSLTCSQVRDAEVTVNGAGSVVIKQIDGTCTAVVNGAGHVHLQSGTPDRLHAQVSGPGSFTAAVTAQEADLSMFGSGSITVDAVQGRLVENRLGSGTITVNQQ</sequence>
<evidence type="ECO:0000313" key="3">
    <source>
        <dbReference type="Proteomes" id="UP000195437"/>
    </source>
</evidence>
<dbReference type="Pfam" id="PF10988">
    <property type="entry name" value="DUF2807"/>
    <property type="match status" value="1"/>
</dbReference>
<dbReference type="RefSeq" id="WP_087458882.1">
    <property type="nucleotide sequence ID" value="NZ_CP021434.1"/>
</dbReference>
<dbReference type="KEGG" id="tum:CBW65_22950"/>
<accession>A0A1Y0IUS8</accession>
<dbReference type="AlphaFoldDB" id="A0A1Y0IUS8"/>
<feature type="domain" description="Putative auto-transporter adhesin head GIN" evidence="1">
    <location>
        <begin position="33"/>
        <end position="222"/>
    </location>
</feature>
<keyword evidence="3" id="KW-1185">Reference proteome</keyword>
<dbReference type="InterPro" id="IPR021255">
    <property type="entry name" value="DUF2807"/>
</dbReference>